<dbReference type="InterPro" id="IPR002763">
    <property type="entry name" value="DUF72"/>
</dbReference>
<dbReference type="SUPFAM" id="SSF117396">
    <property type="entry name" value="TM1631-like"/>
    <property type="match status" value="1"/>
</dbReference>
<dbReference type="Proteomes" id="UP000753908">
    <property type="component" value="Unassembled WGS sequence"/>
</dbReference>
<dbReference type="Pfam" id="PF01904">
    <property type="entry name" value="DUF72"/>
    <property type="match status" value="1"/>
</dbReference>
<name>A0A951UC95_9CYAN</name>
<reference evidence="1" key="1">
    <citation type="submission" date="2021-05" db="EMBL/GenBank/DDBJ databases">
        <authorList>
            <person name="Pietrasiak N."/>
            <person name="Ward R."/>
            <person name="Stajich J.E."/>
            <person name="Kurbessoian T."/>
        </authorList>
    </citation>
    <scope>NUCLEOTIDE SEQUENCE</scope>
    <source>
        <strain evidence="1">CPER-KK1</strain>
    </source>
</reference>
<gene>
    <name evidence="1" type="ORF">KME25_26760</name>
</gene>
<dbReference type="InterPro" id="IPR036520">
    <property type="entry name" value="UPF0759_sf"/>
</dbReference>
<dbReference type="EMBL" id="JAHHIF010000053">
    <property type="protein sequence ID" value="MBW4548010.1"/>
    <property type="molecule type" value="Genomic_DNA"/>
</dbReference>
<proteinExistence type="predicted"/>
<dbReference type="Gene3D" id="3.20.20.410">
    <property type="entry name" value="Protein of unknown function UPF0759"/>
    <property type="match status" value="1"/>
</dbReference>
<comment type="caution">
    <text evidence="1">The sequence shown here is derived from an EMBL/GenBank/DDBJ whole genome shotgun (WGS) entry which is preliminary data.</text>
</comment>
<organism evidence="1 2">
    <name type="scientific">Symplocastrum torsivum CPER-KK1</name>
    <dbReference type="NCBI Taxonomy" id="450513"/>
    <lineage>
        <taxon>Bacteria</taxon>
        <taxon>Bacillati</taxon>
        <taxon>Cyanobacteriota</taxon>
        <taxon>Cyanophyceae</taxon>
        <taxon>Oscillatoriophycideae</taxon>
        <taxon>Oscillatoriales</taxon>
        <taxon>Microcoleaceae</taxon>
        <taxon>Symplocastrum</taxon>
    </lineage>
</organism>
<sequence>MSFFIGCAVWGHKSWVGELYPRGSKAAEFLNLYSQRFTAVEGNTTFYSAPNQETVAQWASQMRPGFELCPKLPRQLTHNGCLQPSISGALEFLEQMRSLGKHLGPIFAQLPPSYEPTLLEDLTAFLDAWSRSEAPLAVEVRHPDWFKEPHASNLNTVLEQLGVGRVLLDTRPAYSGSASYGQQPVEPRKPKVPVQPVVTAPFSLVRFISHPDQKVNQPFMEEWITLVDQWLRLGKRIYFFVHCPIEKYSPGNARHFQQLLEQKGVPVPPLPWNNIEQLPIQLNLF</sequence>
<dbReference type="AlphaFoldDB" id="A0A951UC95"/>
<reference evidence="1" key="2">
    <citation type="journal article" date="2022" name="Microbiol. Resour. Announc.">
        <title>Metagenome Sequencing to Explore Phylogenomics of Terrestrial Cyanobacteria.</title>
        <authorList>
            <person name="Ward R.D."/>
            <person name="Stajich J.E."/>
            <person name="Johansen J.R."/>
            <person name="Huntemann M."/>
            <person name="Clum A."/>
            <person name="Foster B."/>
            <person name="Foster B."/>
            <person name="Roux S."/>
            <person name="Palaniappan K."/>
            <person name="Varghese N."/>
            <person name="Mukherjee S."/>
            <person name="Reddy T.B.K."/>
            <person name="Daum C."/>
            <person name="Copeland A."/>
            <person name="Chen I.A."/>
            <person name="Ivanova N.N."/>
            <person name="Kyrpides N.C."/>
            <person name="Shapiro N."/>
            <person name="Eloe-Fadrosh E.A."/>
            <person name="Pietrasiak N."/>
        </authorList>
    </citation>
    <scope>NUCLEOTIDE SEQUENCE</scope>
    <source>
        <strain evidence="1">CPER-KK1</strain>
    </source>
</reference>
<dbReference type="PANTHER" id="PTHR30348">
    <property type="entry name" value="UNCHARACTERIZED PROTEIN YECE"/>
    <property type="match status" value="1"/>
</dbReference>
<protein>
    <submittedName>
        <fullName evidence="1">DUF72 domain-containing protein</fullName>
    </submittedName>
</protein>
<evidence type="ECO:0000313" key="2">
    <source>
        <dbReference type="Proteomes" id="UP000753908"/>
    </source>
</evidence>
<accession>A0A951UC95</accession>
<evidence type="ECO:0000313" key="1">
    <source>
        <dbReference type="EMBL" id="MBW4548010.1"/>
    </source>
</evidence>
<dbReference type="PANTHER" id="PTHR30348:SF9">
    <property type="entry name" value="UPF0759 PROTEIN YECE"/>
    <property type="match status" value="1"/>
</dbReference>